<organism evidence="1 2">
    <name type="scientific">Candidatus Kaiserbacteria bacterium RIFCSPHIGHO2_02_FULL_59_21</name>
    <dbReference type="NCBI Taxonomy" id="1798500"/>
    <lineage>
        <taxon>Bacteria</taxon>
        <taxon>Candidatus Kaiseribacteriota</taxon>
    </lineage>
</organism>
<evidence type="ECO:0000313" key="1">
    <source>
        <dbReference type="EMBL" id="OGG66763.1"/>
    </source>
</evidence>
<accession>A0A1F6DZC0</accession>
<evidence type="ECO:0008006" key="3">
    <source>
        <dbReference type="Google" id="ProtNLM"/>
    </source>
</evidence>
<evidence type="ECO:0000313" key="2">
    <source>
        <dbReference type="Proteomes" id="UP000178572"/>
    </source>
</evidence>
<gene>
    <name evidence="1" type="ORF">A3C21_03590</name>
</gene>
<dbReference type="InterPro" id="IPR012902">
    <property type="entry name" value="N_methyl_site"/>
</dbReference>
<name>A0A1F6DZC0_9BACT</name>
<sequence>MRKTAFSFQLSAFSTNAYRHILDFLKADSWQLKATPGFTLIETLVAVSLLSVAIVAPMSLTAKSLAAAYYARDQITAFHLAQEAIEAVRHIRDRNILTTALGTPTDILSGIPLNTPFVVNTLDDSVDSAACASGECPPLQIDPTQTFYAYGSGWADSRFTRTVEVGAVRSDGGVPQEIRISVTVSWRTGAFQTRSFTIRQNLYRWVNDGSGA</sequence>
<dbReference type="Proteomes" id="UP000178572">
    <property type="component" value="Unassembled WGS sequence"/>
</dbReference>
<proteinExistence type="predicted"/>
<comment type="caution">
    <text evidence="1">The sequence shown here is derived from an EMBL/GenBank/DDBJ whole genome shotgun (WGS) entry which is preliminary data.</text>
</comment>
<dbReference type="Pfam" id="PF07963">
    <property type="entry name" value="N_methyl"/>
    <property type="match status" value="1"/>
</dbReference>
<dbReference type="NCBIfam" id="TIGR02532">
    <property type="entry name" value="IV_pilin_GFxxxE"/>
    <property type="match status" value="1"/>
</dbReference>
<dbReference type="AlphaFoldDB" id="A0A1F6DZC0"/>
<dbReference type="STRING" id="1798500.A3C21_03590"/>
<protein>
    <recommendedName>
        <fullName evidence="3">Type II secretion system protein GspI C-terminal domain-containing protein</fullName>
    </recommendedName>
</protein>
<reference evidence="1 2" key="1">
    <citation type="journal article" date="2016" name="Nat. Commun.">
        <title>Thousands of microbial genomes shed light on interconnected biogeochemical processes in an aquifer system.</title>
        <authorList>
            <person name="Anantharaman K."/>
            <person name="Brown C.T."/>
            <person name="Hug L.A."/>
            <person name="Sharon I."/>
            <person name="Castelle C.J."/>
            <person name="Probst A.J."/>
            <person name="Thomas B.C."/>
            <person name="Singh A."/>
            <person name="Wilkins M.J."/>
            <person name="Karaoz U."/>
            <person name="Brodie E.L."/>
            <person name="Williams K.H."/>
            <person name="Hubbard S.S."/>
            <person name="Banfield J.F."/>
        </authorList>
    </citation>
    <scope>NUCLEOTIDE SEQUENCE [LARGE SCALE GENOMIC DNA]</scope>
</reference>
<dbReference type="EMBL" id="MFLN01000038">
    <property type="protein sequence ID" value="OGG66763.1"/>
    <property type="molecule type" value="Genomic_DNA"/>
</dbReference>